<keyword evidence="2" id="KW-0378">Hydrolase</keyword>
<dbReference type="GO" id="GO:0004622">
    <property type="term" value="F:phosphatidylcholine lysophospholipase activity"/>
    <property type="evidence" value="ECO:0007669"/>
    <property type="project" value="TreeGrafter"/>
</dbReference>
<evidence type="ECO:0000313" key="2">
    <source>
        <dbReference type="EMBL" id="TBN48680.1"/>
    </source>
</evidence>
<dbReference type="SUPFAM" id="SSF52266">
    <property type="entry name" value="SGNH hydrolase"/>
    <property type="match status" value="1"/>
</dbReference>
<dbReference type="Proteomes" id="UP000291613">
    <property type="component" value="Unassembled WGS sequence"/>
</dbReference>
<dbReference type="InterPro" id="IPR013783">
    <property type="entry name" value="Ig-like_fold"/>
</dbReference>
<dbReference type="EMBL" id="SIUB01000007">
    <property type="protein sequence ID" value="TBN48680.1"/>
    <property type="molecule type" value="Genomic_DNA"/>
</dbReference>
<gene>
    <name evidence="2" type="ORF">EYR15_13925</name>
</gene>
<dbReference type="PANTHER" id="PTHR30383">
    <property type="entry name" value="THIOESTERASE 1/PROTEASE 1/LYSOPHOSPHOLIPASE L1"/>
    <property type="match status" value="1"/>
</dbReference>
<dbReference type="InterPro" id="IPR036514">
    <property type="entry name" value="SGNH_hydro_sf"/>
</dbReference>
<dbReference type="Gene3D" id="2.60.120.560">
    <property type="entry name" value="Exo-inulinase, domain 1"/>
    <property type="match status" value="1"/>
</dbReference>
<evidence type="ECO:0000259" key="1">
    <source>
        <dbReference type="Pfam" id="PF13472"/>
    </source>
</evidence>
<dbReference type="InterPro" id="IPR008265">
    <property type="entry name" value="Lipase_GDSL_AS"/>
</dbReference>
<organism evidence="2 3">
    <name type="scientific">Hansschlegelia quercus</name>
    <dbReference type="NCBI Taxonomy" id="2528245"/>
    <lineage>
        <taxon>Bacteria</taxon>
        <taxon>Pseudomonadati</taxon>
        <taxon>Pseudomonadota</taxon>
        <taxon>Alphaproteobacteria</taxon>
        <taxon>Hyphomicrobiales</taxon>
        <taxon>Methylopilaceae</taxon>
        <taxon>Hansschlegelia</taxon>
    </lineage>
</organism>
<dbReference type="RefSeq" id="WP_131004164.1">
    <property type="nucleotide sequence ID" value="NZ_JBHSZR010000009.1"/>
</dbReference>
<dbReference type="CDD" id="cd00229">
    <property type="entry name" value="SGNH_hydrolase"/>
    <property type="match status" value="1"/>
</dbReference>
<protein>
    <submittedName>
        <fullName evidence="2">SGNH/GDSL hydrolase family protein</fullName>
    </submittedName>
</protein>
<name>A0A4Q9GBY3_9HYPH</name>
<dbReference type="Gene3D" id="2.60.40.10">
    <property type="entry name" value="Immunoglobulins"/>
    <property type="match status" value="1"/>
</dbReference>
<dbReference type="GO" id="GO:0006629">
    <property type="term" value="P:lipid metabolic process"/>
    <property type="evidence" value="ECO:0007669"/>
    <property type="project" value="InterPro"/>
</dbReference>
<dbReference type="InterPro" id="IPR051532">
    <property type="entry name" value="Ester_Hydrolysis_Enzymes"/>
</dbReference>
<dbReference type="OrthoDB" id="1828825at2"/>
<dbReference type="Gene3D" id="3.40.50.1110">
    <property type="entry name" value="SGNH hydrolase"/>
    <property type="match status" value="1"/>
</dbReference>
<dbReference type="InterPro" id="IPR013830">
    <property type="entry name" value="SGNH_hydro"/>
</dbReference>
<dbReference type="AlphaFoldDB" id="A0A4Q9GBY3"/>
<reference evidence="2 3" key="1">
    <citation type="submission" date="2019-02" db="EMBL/GenBank/DDBJ databases">
        <title>Hansschlegelia quercus sp. nov., a novel methylotrophic bacterium from buds of oak (Quercus robur L.).</title>
        <authorList>
            <person name="Agafonova N.V."/>
            <person name="Kaparullina E.N."/>
            <person name="Grouzdev D.S."/>
            <person name="Doronina N.V."/>
        </authorList>
    </citation>
    <scope>NUCLEOTIDE SEQUENCE [LARGE SCALE GENOMIC DNA]</scope>
    <source>
        <strain evidence="2 3">Dub</strain>
    </source>
</reference>
<sequence>MSLFNTRPSAAQIGLMTARISSVDPATKIVKGSAPAYATVVVSVDGAVALTVTADGSGAWRGFLPAAPNGGQVVSAAASADTSCVVPGGVGLPASVTTLVAMGDSITAGVAASAPANSWVSKVAALLGATATNAGVNGTVLQNSADSGGSPRADNMRDRYAAQMTGASKKALAIIAGGLNDARYTAAPATMNVANYINDYREMLTGLVNGGYPANRIVIVTPHWMPDAGFSNGTTGFTAQTRSGYETYVKAAKDLAREFGCYLADSFAAMQSAAANGVAIMDADAIHPNDAGHDVIMQAVADARLQVRTACVYDSFSGADGDSLTARAGEIGASWTLAFGYTPGTPAPQIAANRLYNTALSSVYAASGQPGSADYEVIATLYCLSSLAGENVGIFGRGVVTGADSRYWARYLQGTGWQLYKTVGGVSTQLGATSPASPMTAGIARRLMLRMVGGAISLWVDGAQLITVTDADIAAAGFSGVRLATAKTATTGIHVEDLLTRPVTPMAS</sequence>
<evidence type="ECO:0000313" key="3">
    <source>
        <dbReference type="Proteomes" id="UP000291613"/>
    </source>
</evidence>
<dbReference type="PROSITE" id="PS01098">
    <property type="entry name" value="LIPASE_GDSL_SER"/>
    <property type="match status" value="1"/>
</dbReference>
<accession>A0A4Q9GBY3</accession>
<feature type="domain" description="SGNH hydrolase-type esterase" evidence="1">
    <location>
        <begin position="101"/>
        <end position="294"/>
    </location>
</feature>
<dbReference type="Pfam" id="PF13472">
    <property type="entry name" value="Lipase_GDSL_2"/>
    <property type="match status" value="1"/>
</dbReference>
<keyword evidence="3" id="KW-1185">Reference proteome</keyword>
<proteinExistence type="predicted"/>
<comment type="caution">
    <text evidence="2">The sequence shown here is derived from an EMBL/GenBank/DDBJ whole genome shotgun (WGS) entry which is preliminary data.</text>
</comment>
<dbReference type="PANTHER" id="PTHR30383:SF5">
    <property type="entry name" value="SGNH HYDROLASE-TYPE ESTERASE DOMAIN-CONTAINING PROTEIN"/>
    <property type="match status" value="1"/>
</dbReference>